<comment type="caution">
    <text evidence="6">The sequence shown here is derived from an EMBL/GenBank/DDBJ whole genome shotgun (WGS) entry which is preliminary data.</text>
</comment>
<feature type="compositionally biased region" description="Polar residues" evidence="4">
    <location>
        <begin position="81"/>
        <end position="93"/>
    </location>
</feature>
<name>A0A939BY68_9ACTN</name>
<feature type="chain" id="PRO_5038845209" description="Lysozyme" evidence="5">
    <location>
        <begin position="23"/>
        <end position="279"/>
    </location>
</feature>
<dbReference type="Pfam" id="PF01183">
    <property type="entry name" value="Glyco_hydro_25"/>
    <property type="match status" value="1"/>
</dbReference>
<dbReference type="RefSeq" id="WP_205291326.1">
    <property type="nucleotide sequence ID" value="NZ_CP074406.1"/>
</dbReference>
<organism evidence="6 7">
    <name type="scientific">Nocardioides faecalis</name>
    <dbReference type="NCBI Taxonomy" id="2803858"/>
    <lineage>
        <taxon>Bacteria</taxon>
        <taxon>Bacillati</taxon>
        <taxon>Actinomycetota</taxon>
        <taxon>Actinomycetes</taxon>
        <taxon>Propionibacteriales</taxon>
        <taxon>Nocardioidaceae</taxon>
        <taxon>Nocardioides</taxon>
    </lineage>
</organism>
<keyword evidence="5" id="KW-0732">Signal</keyword>
<reference evidence="6" key="1">
    <citation type="submission" date="2021-01" db="EMBL/GenBank/DDBJ databases">
        <title>Novel species in genus Nocardioides.</title>
        <authorList>
            <person name="Zhang G."/>
        </authorList>
    </citation>
    <scope>NUCLEOTIDE SEQUENCE</scope>
    <source>
        <strain evidence="6">Zg-536</strain>
    </source>
</reference>
<dbReference type="InterPro" id="IPR018077">
    <property type="entry name" value="Glyco_hydro_fam25_subgr"/>
</dbReference>
<dbReference type="GO" id="GO:0016998">
    <property type="term" value="P:cell wall macromolecule catabolic process"/>
    <property type="evidence" value="ECO:0007669"/>
    <property type="project" value="InterPro"/>
</dbReference>
<dbReference type="PANTHER" id="PTHR34135">
    <property type="entry name" value="LYSOZYME"/>
    <property type="match status" value="1"/>
</dbReference>
<dbReference type="Proteomes" id="UP000663791">
    <property type="component" value="Unassembled WGS sequence"/>
</dbReference>
<dbReference type="SUPFAM" id="SSF51445">
    <property type="entry name" value="(Trans)glycosidases"/>
    <property type="match status" value="1"/>
</dbReference>
<proteinExistence type="inferred from homology"/>
<keyword evidence="7" id="KW-1185">Reference proteome</keyword>
<evidence type="ECO:0000256" key="1">
    <source>
        <dbReference type="ARBA" id="ARBA00010646"/>
    </source>
</evidence>
<evidence type="ECO:0000256" key="3">
    <source>
        <dbReference type="ARBA" id="ARBA00023295"/>
    </source>
</evidence>
<evidence type="ECO:0000313" key="7">
    <source>
        <dbReference type="Proteomes" id="UP000663791"/>
    </source>
</evidence>
<keyword evidence="2" id="KW-0378">Hydrolase</keyword>
<dbReference type="PANTHER" id="PTHR34135:SF2">
    <property type="entry name" value="LYSOZYME"/>
    <property type="match status" value="1"/>
</dbReference>
<dbReference type="SMART" id="SM00641">
    <property type="entry name" value="Glyco_25"/>
    <property type="match status" value="1"/>
</dbReference>
<feature type="signal peptide" evidence="5">
    <location>
        <begin position="1"/>
        <end position="22"/>
    </location>
</feature>
<feature type="compositionally biased region" description="Low complexity" evidence="4">
    <location>
        <begin position="22"/>
        <end position="80"/>
    </location>
</feature>
<dbReference type="GO" id="GO:0009253">
    <property type="term" value="P:peptidoglycan catabolic process"/>
    <property type="evidence" value="ECO:0007669"/>
    <property type="project" value="InterPro"/>
</dbReference>
<dbReference type="Gene3D" id="3.20.20.80">
    <property type="entry name" value="Glycosidases"/>
    <property type="match status" value="1"/>
</dbReference>
<evidence type="ECO:0000256" key="4">
    <source>
        <dbReference type="SAM" id="MobiDB-lite"/>
    </source>
</evidence>
<dbReference type="AlphaFoldDB" id="A0A939BY68"/>
<gene>
    <name evidence="6" type="ORF">JK386_08965</name>
</gene>
<sequence length="279" mass="29506">MLATVVALAVPLLLAGCGADESAPGPTTASSSATGSPSSPASPTGSPSATPSTSPTTAPSSADAPRPSPTDQTTTDQTTTGQAPAEQTEQTGIDASHHQGPIDWRQVAGAGIEFAYLKASEGTRFVDPRFAENRRAATARGLVVGGYHYFQLCTDGTAQARHFIDVLGKHDPVRQLAPALDLELAGSCATPPPRAELLAEVREFLAVVDAHTGTRTVVYLYPELEERFGFAGDLADHPQWVRRLGDREPRRPWQVWQYDDRGTVPGIAGGVDLNLRRTG</sequence>
<dbReference type="InterPro" id="IPR002053">
    <property type="entry name" value="Glyco_hydro_25"/>
</dbReference>
<protein>
    <recommendedName>
        <fullName evidence="8">Lysozyme</fullName>
    </recommendedName>
</protein>
<evidence type="ECO:0000256" key="2">
    <source>
        <dbReference type="ARBA" id="ARBA00022801"/>
    </source>
</evidence>
<dbReference type="GO" id="GO:0003796">
    <property type="term" value="F:lysozyme activity"/>
    <property type="evidence" value="ECO:0007669"/>
    <property type="project" value="InterPro"/>
</dbReference>
<keyword evidence="3" id="KW-0326">Glycosidase</keyword>
<comment type="similarity">
    <text evidence="1">Belongs to the glycosyl hydrolase 25 family.</text>
</comment>
<evidence type="ECO:0000256" key="5">
    <source>
        <dbReference type="SAM" id="SignalP"/>
    </source>
</evidence>
<evidence type="ECO:0008006" key="8">
    <source>
        <dbReference type="Google" id="ProtNLM"/>
    </source>
</evidence>
<accession>A0A939BY68</accession>
<dbReference type="PROSITE" id="PS51904">
    <property type="entry name" value="GLYCOSYL_HYDROL_F25_2"/>
    <property type="match status" value="1"/>
</dbReference>
<feature type="region of interest" description="Disordered" evidence="4">
    <location>
        <begin position="19"/>
        <end position="98"/>
    </location>
</feature>
<dbReference type="InterPro" id="IPR017853">
    <property type="entry name" value="GH"/>
</dbReference>
<dbReference type="EMBL" id="JAERTX010000006">
    <property type="protein sequence ID" value="MBM9460033.1"/>
    <property type="molecule type" value="Genomic_DNA"/>
</dbReference>
<evidence type="ECO:0000313" key="6">
    <source>
        <dbReference type="EMBL" id="MBM9460033.1"/>
    </source>
</evidence>
<dbReference type="GO" id="GO:0016052">
    <property type="term" value="P:carbohydrate catabolic process"/>
    <property type="evidence" value="ECO:0007669"/>
    <property type="project" value="TreeGrafter"/>
</dbReference>